<dbReference type="CDD" id="cd09083">
    <property type="entry name" value="EEP-1"/>
    <property type="match status" value="1"/>
</dbReference>
<dbReference type="GO" id="GO:0004519">
    <property type="term" value="F:endonuclease activity"/>
    <property type="evidence" value="ECO:0007669"/>
    <property type="project" value="UniProtKB-KW"/>
</dbReference>
<sequence length="297" mass="32848">MKFRVLQRVGGARVAAVAVALLAVSAPALAQTSGAADLTVMSFNVRYASDTGEHSWPERRPVAIATIRAAHPDVIGTQELLKRQGDDIVRALPDYRWFGIDRRGGHDDEHMGIFYRPDRLTLLRHGEFWLSDTPDKPGSMSWGVDLPRNVNWAVFETKGADAHRFLFLDTHLAHRDVDAEARQRSAAQIVARLPDMAKGMPLVLAGDMNARPDSEAYATFAEALTDAREAAKVSKGPDNSFHDFTGTADRRIDYIFVRGFDVLSDTTDTFHEGKVYPSDHFPVVAKLRFEAGDDAGM</sequence>
<dbReference type="SUPFAM" id="SSF56219">
    <property type="entry name" value="DNase I-like"/>
    <property type="match status" value="1"/>
</dbReference>
<keyword evidence="4" id="KW-1185">Reference proteome</keyword>
<comment type="caution">
    <text evidence="3">The sequence shown here is derived from an EMBL/GenBank/DDBJ whole genome shotgun (WGS) entry which is preliminary data.</text>
</comment>
<keyword evidence="1" id="KW-0732">Signal</keyword>
<keyword evidence="3" id="KW-0540">Nuclease</keyword>
<dbReference type="InterPro" id="IPR036691">
    <property type="entry name" value="Endo/exonu/phosph_ase_sf"/>
</dbReference>
<dbReference type="AlphaFoldDB" id="A0A4R6FEQ4"/>
<feature type="domain" description="Endonuclease/exonuclease/phosphatase" evidence="2">
    <location>
        <begin position="41"/>
        <end position="280"/>
    </location>
</feature>
<dbReference type="PANTHER" id="PTHR12121:SF36">
    <property type="entry name" value="ENDONUCLEASE_EXONUCLEASE_PHOSPHATASE DOMAIN-CONTAINING PROTEIN"/>
    <property type="match status" value="1"/>
</dbReference>
<accession>A0A4R6FEQ4</accession>
<dbReference type="GO" id="GO:0000175">
    <property type="term" value="F:3'-5'-RNA exonuclease activity"/>
    <property type="evidence" value="ECO:0007669"/>
    <property type="project" value="TreeGrafter"/>
</dbReference>
<dbReference type="Gene3D" id="3.60.10.10">
    <property type="entry name" value="Endonuclease/exonuclease/phosphatase"/>
    <property type="match status" value="1"/>
</dbReference>
<dbReference type="PANTHER" id="PTHR12121">
    <property type="entry name" value="CARBON CATABOLITE REPRESSOR PROTEIN 4"/>
    <property type="match status" value="1"/>
</dbReference>
<keyword evidence="3" id="KW-0378">Hydrolase</keyword>
<dbReference type="InterPro" id="IPR005135">
    <property type="entry name" value="Endo/exonuclease/phosphatase"/>
</dbReference>
<proteinExistence type="predicted"/>
<evidence type="ECO:0000256" key="1">
    <source>
        <dbReference type="SAM" id="SignalP"/>
    </source>
</evidence>
<evidence type="ECO:0000313" key="4">
    <source>
        <dbReference type="Proteomes" id="UP000295493"/>
    </source>
</evidence>
<feature type="signal peptide" evidence="1">
    <location>
        <begin position="1"/>
        <end position="30"/>
    </location>
</feature>
<dbReference type="InterPro" id="IPR050410">
    <property type="entry name" value="CCR4/nocturin_mRNA_transcr"/>
</dbReference>
<reference evidence="3 4" key="1">
    <citation type="submission" date="2019-03" db="EMBL/GenBank/DDBJ databases">
        <title>Genomic Encyclopedia of Type Strains, Phase IV (KMG-IV): sequencing the most valuable type-strain genomes for metagenomic binning, comparative biology and taxonomic classification.</title>
        <authorList>
            <person name="Goeker M."/>
        </authorList>
    </citation>
    <scope>NUCLEOTIDE SEQUENCE [LARGE SCALE GENOMIC DNA]</scope>
    <source>
        <strain evidence="3 4">DSM 25059</strain>
    </source>
</reference>
<feature type="chain" id="PRO_5020373525" evidence="1">
    <location>
        <begin position="31"/>
        <end position="297"/>
    </location>
</feature>
<evidence type="ECO:0000313" key="3">
    <source>
        <dbReference type="EMBL" id="TDN78815.1"/>
    </source>
</evidence>
<organism evidence="3 4">
    <name type="scientific">Stakelama pacifica</name>
    <dbReference type="NCBI Taxonomy" id="517720"/>
    <lineage>
        <taxon>Bacteria</taxon>
        <taxon>Pseudomonadati</taxon>
        <taxon>Pseudomonadota</taxon>
        <taxon>Alphaproteobacteria</taxon>
        <taxon>Sphingomonadales</taxon>
        <taxon>Sphingomonadaceae</taxon>
        <taxon>Stakelama</taxon>
    </lineage>
</organism>
<dbReference type="OrthoDB" id="9793162at2"/>
<name>A0A4R6FEQ4_9SPHN</name>
<gene>
    <name evidence="3" type="ORF">EV664_11579</name>
</gene>
<protein>
    <submittedName>
        <fullName evidence="3">Endonuclease/exonuclease/phosphatase family metal-dependent hydrolase</fullName>
    </submittedName>
</protein>
<keyword evidence="3" id="KW-0255">Endonuclease</keyword>
<evidence type="ECO:0000259" key="2">
    <source>
        <dbReference type="Pfam" id="PF03372"/>
    </source>
</evidence>
<dbReference type="Pfam" id="PF03372">
    <property type="entry name" value="Exo_endo_phos"/>
    <property type="match status" value="1"/>
</dbReference>
<keyword evidence="3" id="KW-0269">Exonuclease</keyword>
<dbReference type="Proteomes" id="UP000295493">
    <property type="component" value="Unassembled WGS sequence"/>
</dbReference>
<dbReference type="RefSeq" id="WP_133496858.1">
    <property type="nucleotide sequence ID" value="NZ_BMLU01000014.1"/>
</dbReference>
<dbReference type="EMBL" id="SNWD01000015">
    <property type="protein sequence ID" value="TDN78815.1"/>
    <property type="molecule type" value="Genomic_DNA"/>
</dbReference>